<keyword evidence="1" id="KW-0285">Flavoprotein</keyword>
<dbReference type="PANTHER" id="PTHR43539">
    <property type="entry name" value="FLAVIN-BINDING MONOOXYGENASE-LIKE PROTEIN (AFU_ORTHOLOGUE AFUA_4G09220)"/>
    <property type="match status" value="1"/>
</dbReference>
<keyword evidence="3" id="KW-0560">Oxidoreductase</keyword>
<dbReference type="SUPFAM" id="SSF54427">
    <property type="entry name" value="NTF2-like"/>
    <property type="match status" value="1"/>
</dbReference>
<dbReference type="OrthoDB" id="66881at2759"/>
<dbReference type="AlphaFoldDB" id="A0A261XXW2"/>
<dbReference type="InterPro" id="IPR032710">
    <property type="entry name" value="NTF2-like_dom_sf"/>
</dbReference>
<dbReference type="GO" id="GO:0050660">
    <property type="term" value="F:flavin adenine dinucleotide binding"/>
    <property type="evidence" value="ECO:0007669"/>
    <property type="project" value="InterPro"/>
</dbReference>
<dbReference type="PRINTS" id="PR00411">
    <property type="entry name" value="PNDRDTASEI"/>
</dbReference>
<protein>
    <submittedName>
        <fullName evidence="4">Uncharacterized protein</fullName>
    </submittedName>
</protein>
<dbReference type="Pfam" id="PF13450">
    <property type="entry name" value="NAD_binding_8"/>
    <property type="match status" value="1"/>
</dbReference>
<dbReference type="EMBL" id="MVBO01000097">
    <property type="protein sequence ID" value="OZJ03213.1"/>
    <property type="molecule type" value="Genomic_DNA"/>
</dbReference>
<evidence type="ECO:0000313" key="4">
    <source>
        <dbReference type="EMBL" id="OZJ03213.1"/>
    </source>
</evidence>
<gene>
    <name evidence="4" type="ORF">BZG36_04538</name>
</gene>
<reference evidence="4 5" key="1">
    <citation type="journal article" date="2017" name="Mycologia">
        <title>Bifiguratus adelaidae, gen. et sp. nov., a new member of Mucoromycotina in endophytic and soil-dwelling habitats.</title>
        <authorList>
            <person name="Torres-Cruz T.J."/>
            <person name="Billingsley Tobias T.L."/>
            <person name="Almatruk M."/>
            <person name="Hesse C."/>
            <person name="Kuske C.R."/>
            <person name="Desiro A."/>
            <person name="Benucci G.M."/>
            <person name="Bonito G."/>
            <person name="Stajich J.E."/>
            <person name="Dunlap C."/>
            <person name="Arnold A.E."/>
            <person name="Porras-Alfaro A."/>
        </authorList>
    </citation>
    <scope>NUCLEOTIDE SEQUENCE [LARGE SCALE GENOMIC DNA]</scope>
    <source>
        <strain evidence="4 5">AZ0501</strain>
    </source>
</reference>
<dbReference type="InterPro" id="IPR050982">
    <property type="entry name" value="Auxin_biosynth/cation_transpt"/>
</dbReference>
<organism evidence="4 5">
    <name type="scientific">Bifiguratus adelaidae</name>
    <dbReference type="NCBI Taxonomy" id="1938954"/>
    <lineage>
        <taxon>Eukaryota</taxon>
        <taxon>Fungi</taxon>
        <taxon>Fungi incertae sedis</taxon>
        <taxon>Mucoromycota</taxon>
        <taxon>Mucoromycotina</taxon>
        <taxon>Endogonomycetes</taxon>
        <taxon>Endogonales</taxon>
        <taxon>Endogonales incertae sedis</taxon>
        <taxon>Bifiguratus</taxon>
    </lineage>
</organism>
<evidence type="ECO:0000256" key="3">
    <source>
        <dbReference type="ARBA" id="ARBA00023002"/>
    </source>
</evidence>
<evidence type="ECO:0000256" key="2">
    <source>
        <dbReference type="ARBA" id="ARBA00022827"/>
    </source>
</evidence>
<dbReference type="InterPro" id="IPR020946">
    <property type="entry name" value="Flavin_mOase-like"/>
</dbReference>
<dbReference type="Proteomes" id="UP000242875">
    <property type="component" value="Unassembled WGS sequence"/>
</dbReference>
<evidence type="ECO:0000256" key="1">
    <source>
        <dbReference type="ARBA" id="ARBA00022630"/>
    </source>
</evidence>
<name>A0A261XXW2_9FUNG</name>
<dbReference type="InterPro" id="IPR036188">
    <property type="entry name" value="FAD/NAD-bd_sf"/>
</dbReference>
<dbReference type="GO" id="GO:0004499">
    <property type="term" value="F:N,N-dimethylaniline monooxygenase activity"/>
    <property type="evidence" value="ECO:0007669"/>
    <property type="project" value="InterPro"/>
</dbReference>
<keyword evidence="5" id="KW-1185">Reference proteome</keyword>
<keyword evidence="2" id="KW-0274">FAD</keyword>
<dbReference type="Gene3D" id="3.10.450.50">
    <property type="match status" value="1"/>
</dbReference>
<dbReference type="Pfam" id="PF00743">
    <property type="entry name" value="FMO-like"/>
    <property type="match status" value="1"/>
</dbReference>
<evidence type="ECO:0000313" key="5">
    <source>
        <dbReference type="Proteomes" id="UP000242875"/>
    </source>
</evidence>
<dbReference type="PANTHER" id="PTHR43539:SF68">
    <property type="entry name" value="FLAVIN-BINDING MONOOXYGENASE-LIKE PROTEIN (AFU_ORTHOLOGUE AFUA_4G09220)"/>
    <property type="match status" value="1"/>
</dbReference>
<comment type="caution">
    <text evidence="4">The sequence shown here is derived from an EMBL/GenBank/DDBJ whole genome shotgun (WGS) entry which is preliminary data.</text>
</comment>
<proteinExistence type="predicted"/>
<dbReference type="GO" id="GO:0050661">
    <property type="term" value="F:NADP binding"/>
    <property type="evidence" value="ECO:0007669"/>
    <property type="project" value="InterPro"/>
</dbReference>
<dbReference type="Gene3D" id="3.50.50.60">
    <property type="entry name" value="FAD/NAD(P)-binding domain"/>
    <property type="match status" value="2"/>
</dbReference>
<sequence length="601" mass="67871">MALVDTTPVSLAHSIREAPKPKEIAQAWLSQFNQAVHKADAAAVDRLFLPNGYWRDLMALTWNFRTVQTPGAIKAFWQEHLADAMLSNIHLQSPEPQEVRANVDFCWVQAFFSFETKVGRGRGLVRLMKDNEGEYRAMTLYTGLEELKGFEEKAGVLRSQGVEHGDHKGRKSWKTRRQEEREFLDKDPTVLIVGGGQAGLTLAARLKQLGVSNLIVEQNERIGDNWRKRYDFLVLHDPVWYDHLPYVPFPAHWPVFTPKDKLADWFEAYVTAMELNVWTSATLQHSTYDDKKHTWKVDIARRPDGSVRTLYPKHVVLATGHAGEPNVPKFKGMEQFKGKVIHSSQHKTGGDFRGQKAIVVGCCNSGHDLAQDFYEQGADVTIVQRSSTYVMSTKQGLPILNKGTYEEGGPPTEVADLMFHSVPNHLQAQLLRYTTNVIKEEDKELLEGLERAGFKLHYGDDGSGLLMLYFRRGGGYYLDVGASQLIIDGKIKMKQGQEINHFDENGIVFADGSRLDADIVVLATGYKNMRETARRIFGDEVANRTGEVWGLDESGEMKTIWQRSGHPGFWYMGGNLALCRFMSKRLALLLLAIEQGLAPYE</sequence>
<dbReference type="SUPFAM" id="SSF51905">
    <property type="entry name" value="FAD/NAD(P)-binding domain"/>
    <property type="match status" value="1"/>
</dbReference>
<accession>A0A261XXW2</accession>